<dbReference type="InterPro" id="IPR033399">
    <property type="entry name" value="TP_0789-like"/>
</dbReference>
<name>A0A6N4QCZ5_9LEPT</name>
<evidence type="ECO:0000313" key="2">
    <source>
        <dbReference type="EMBL" id="TGL80865.1"/>
    </source>
</evidence>
<gene>
    <name evidence="2" type="ORF">EHQ83_16030</name>
</gene>
<comment type="caution">
    <text evidence="2">The sequence shown here is derived from an EMBL/GenBank/DDBJ whole genome shotgun (WGS) entry which is preliminary data.</text>
</comment>
<keyword evidence="2" id="KW-0449">Lipoprotein</keyword>
<proteinExistence type="predicted"/>
<dbReference type="Pfam" id="PF17131">
    <property type="entry name" value="LolA_like"/>
    <property type="match status" value="1"/>
</dbReference>
<reference evidence="2 3" key="1">
    <citation type="journal article" date="2019" name="PLoS Negl. Trop. Dis.">
        <title>Revisiting the worldwide diversity of Leptospira species in the environment.</title>
        <authorList>
            <person name="Vincent A.T."/>
            <person name="Schiettekatte O."/>
            <person name="Bourhy P."/>
            <person name="Veyrier F.J."/>
            <person name="Picardeau M."/>
        </authorList>
    </citation>
    <scope>NUCLEOTIDE SEQUENCE [LARGE SCALE GENOMIC DNA]</scope>
    <source>
        <strain evidence="2 3">201702445</strain>
    </source>
</reference>
<feature type="domain" description="Uncharacterized protein TP-0789" evidence="1">
    <location>
        <begin position="79"/>
        <end position="262"/>
    </location>
</feature>
<organism evidence="2 3">
    <name type="scientific">Leptospira yasudae</name>
    <dbReference type="NCBI Taxonomy" id="2202201"/>
    <lineage>
        <taxon>Bacteria</taxon>
        <taxon>Pseudomonadati</taxon>
        <taxon>Spirochaetota</taxon>
        <taxon>Spirochaetia</taxon>
        <taxon>Leptospirales</taxon>
        <taxon>Leptospiraceae</taxon>
        <taxon>Leptospira</taxon>
    </lineage>
</organism>
<dbReference type="AlphaFoldDB" id="A0A6N4QCZ5"/>
<dbReference type="RefSeq" id="WP_135568909.1">
    <property type="nucleotide sequence ID" value="NZ_RQGK01000078.1"/>
</dbReference>
<dbReference type="EMBL" id="RQGM01000067">
    <property type="protein sequence ID" value="TGL80865.1"/>
    <property type="molecule type" value="Genomic_DNA"/>
</dbReference>
<dbReference type="Gene3D" id="2.50.20.10">
    <property type="entry name" value="Lipoprotein localisation LolA/LolB/LppX"/>
    <property type="match status" value="1"/>
</dbReference>
<evidence type="ECO:0000313" key="3">
    <source>
        <dbReference type="Proteomes" id="UP000297613"/>
    </source>
</evidence>
<protein>
    <submittedName>
        <fullName evidence="2">Outer membrane lipoprotein-sorting protein</fullName>
    </submittedName>
</protein>
<accession>A0A6N4QCZ5</accession>
<dbReference type="Proteomes" id="UP000297613">
    <property type="component" value="Unassembled WGS sequence"/>
</dbReference>
<sequence>MIRILAITVGFVALTFFSGETNPQGSNNSIRVAQELVARLDQALLKSNQGLIKANLILIRRSGETWSWDVSIFRKEADTLYLFESRGRGLEYKILVKDEGEQIYAFNALSKKIFRKVDEEKYESHLATGFSFIDLSGVSYQANYNPIVQSDLKTADHSFKRVSLKPIIPYFYSKLILLLDSDSLRPTRLDFHDRDGVLFKTMNIKYGPLKVKQNQKFVKEDHANRLEMLDLNTGSISVLEYTEIDKEVKPDPSLFDLANLNR</sequence>
<evidence type="ECO:0000259" key="1">
    <source>
        <dbReference type="Pfam" id="PF17131"/>
    </source>
</evidence>